<name>A0A0H1R8F6_9HYPH</name>
<dbReference type="Proteomes" id="UP000035489">
    <property type="component" value="Unassembled WGS sequence"/>
</dbReference>
<evidence type="ECO:0000313" key="1">
    <source>
        <dbReference type="EMBL" id="KLK91515.1"/>
    </source>
</evidence>
<dbReference type="InterPro" id="IPR036465">
    <property type="entry name" value="vWFA_dom_sf"/>
</dbReference>
<evidence type="ECO:0000313" key="2">
    <source>
        <dbReference type="Proteomes" id="UP000035489"/>
    </source>
</evidence>
<dbReference type="AlphaFoldDB" id="A0A0H1R8F6"/>
<gene>
    <name evidence="1" type="ORF">AA309_19905</name>
</gene>
<dbReference type="EMBL" id="LCYG01000054">
    <property type="protein sequence ID" value="KLK91515.1"/>
    <property type="molecule type" value="Genomic_DNA"/>
</dbReference>
<proteinExistence type="predicted"/>
<comment type="caution">
    <text evidence="1">The sequence shown here is derived from an EMBL/GenBank/DDBJ whole genome shotgun (WGS) entry which is preliminary data.</text>
</comment>
<reference evidence="1 2" key="1">
    <citation type="submission" date="2015-05" db="EMBL/GenBank/DDBJ databases">
        <title>Draft genome sequence of Microvirga vignae strain BR3299, a novel nitrogen fixing bacteria isolated from Brazil semi-aired region.</title>
        <authorList>
            <person name="Zilli J.E."/>
            <person name="Passos S.R."/>
            <person name="Leite J."/>
            <person name="Baldani J.I."/>
            <person name="Xavier G.R."/>
            <person name="Rumjaneck N.G."/>
            <person name="Simoes-Araujo J.L."/>
        </authorList>
    </citation>
    <scope>NUCLEOTIDE SEQUENCE [LARGE SCALE GENOMIC DNA]</scope>
    <source>
        <strain evidence="1 2">BR3299</strain>
    </source>
</reference>
<dbReference type="Gene3D" id="3.40.50.410">
    <property type="entry name" value="von Willebrand factor, type A domain"/>
    <property type="match status" value="1"/>
</dbReference>
<dbReference type="OrthoDB" id="5430236at2"/>
<dbReference type="RefSeq" id="WP_047190756.1">
    <property type="nucleotide sequence ID" value="NZ_LCYG01000054.1"/>
</dbReference>
<keyword evidence="2" id="KW-1185">Reference proteome</keyword>
<sequence length="242" mass="25673">MTDKKDLTQPPTTAGSPASMIDTFLAEAKRLGPLAGKAPRARLVFALDATMSRQPTWDLACRVQGEMFAATSDAGGLSVQLVYFRGFGECRASRWVADPRALTDLMTKISCRGGQTQIGRVLRHVRTEARQAPVKVLVYVGDAMEEPIDDLCAVAGELGLLGVKTFMFHEGHDPEAARAFQEIARLSGGAYARFDAGAPHTLSELLRAAAAYAASGVEGLAQLTAGSAQARGLLTAITGRKP</sequence>
<protein>
    <recommendedName>
        <fullName evidence="3">VWA domain-containing protein</fullName>
    </recommendedName>
</protein>
<dbReference type="STRING" id="1225564.AA309_19905"/>
<dbReference type="PATRIC" id="fig|1225564.3.peg.5286"/>
<evidence type="ECO:0008006" key="3">
    <source>
        <dbReference type="Google" id="ProtNLM"/>
    </source>
</evidence>
<accession>A0A0H1R8F6</accession>
<organism evidence="1 2">
    <name type="scientific">Microvirga vignae</name>
    <dbReference type="NCBI Taxonomy" id="1225564"/>
    <lineage>
        <taxon>Bacteria</taxon>
        <taxon>Pseudomonadati</taxon>
        <taxon>Pseudomonadota</taxon>
        <taxon>Alphaproteobacteria</taxon>
        <taxon>Hyphomicrobiales</taxon>
        <taxon>Methylobacteriaceae</taxon>
        <taxon>Microvirga</taxon>
    </lineage>
</organism>
<dbReference type="SUPFAM" id="SSF53300">
    <property type="entry name" value="vWA-like"/>
    <property type="match status" value="1"/>
</dbReference>